<evidence type="ECO:0000313" key="2">
    <source>
        <dbReference type="EMBL" id="MDQ0484597.1"/>
    </source>
</evidence>
<dbReference type="EMBL" id="JAUSWM010000009">
    <property type="protein sequence ID" value="MDQ0484597.1"/>
    <property type="molecule type" value="Genomic_DNA"/>
</dbReference>
<reference evidence="2" key="1">
    <citation type="submission" date="2023-07" db="EMBL/GenBank/DDBJ databases">
        <title>Genomic Encyclopedia of Type Strains, Phase IV (KMG-IV): sequencing the most valuable type-strain genomes for metagenomic binning, comparative biology and taxonomic classification.</title>
        <authorList>
            <person name="Goeker M."/>
        </authorList>
    </citation>
    <scope>NUCLEOTIDE SEQUENCE [LARGE SCALE GENOMIC DNA]</scope>
    <source>
        <strain evidence="2">JSM 076093</strain>
    </source>
</reference>
<dbReference type="PROSITE" id="PS51186">
    <property type="entry name" value="GNAT"/>
    <property type="match status" value="1"/>
</dbReference>
<dbReference type="RefSeq" id="WP_301552868.1">
    <property type="nucleotide sequence ID" value="NZ_JAQRMZ010000012.1"/>
</dbReference>
<organism evidence="2 3">
    <name type="scientific">Guptibacillus hwajinpoensis</name>
    <dbReference type="NCBI Taxonomy" id="208199"/>
    <lineage>
        <taxon>Bacteria</taxon>
        <taxon>Bacillati</taxon>
        <taxon>Bacillota</taxon>
        <taxon>Bacilli</taxon>
        <taxon>Bacillales</taxon>
        <taxon>Guptibacillaceae</taxon>
        <taxon>Guptibacillus</taxon>
    </lineage>
</organism>
<accession>A0ABU0K5F0</accession>
<evidence type="ECO:0000313" key="3">
    <source>
        <dbReference type="Proteomes" id="UP001226720"/>
    </source>
</evidence>
<evidence type="ECO:0000259" key="1">
    <source>
        <dbReference type="PROSITE" id="PS51186"/>
    </source>
</evidence>
<protein>
    <submittedName>
        <fullName evidence="2">Uncharacterized protein YlzI (FlbEa/FlbD family)</fullName>
    </submittedName>
</protein>
<dbReference type="InterPro" id="IPR000182">
    <property type="entry name" value="GNAT_dom"/>
</dbReference>
<dbReference type="CDD" id="cd04301">
    <property type="entry name" value="NAT_SF"/>
    <property type="match status" value="1"/>
</dbReference>
<dbReference type="Proteomes" id="UP001226720">
    <property type="component" value="Unassembled WGS sequence"/>
</dbReference>
<dbReference type="Pfam" id="PF00583">
    <property type="entry name" value="Acetyltransf_1"/>
    <property type="match status" value="1"/>
</dbReference>
<name>A0ABU0K5F0_9BACL</name>
<dbReference type="SUPFAM" id="SSF55729">
    <property type="entry name" value="Acyl-CoA N-acyltransferases (Nat)"/>
    <property type="match status" value="1"/>
</dbReference>
<dbReference type="GeneID" id="301328572"/>
<comment type="caution">
    <text evidence="2">The sequence shown here is derived from an EMBL/GenBank/DDBJ whole genome shotgun (WGS) entry which is preliminary data.</text>
</comment>
<proteinExistence type="predicted"/>
<feature type="domain" description="N-acetyltransferase" evidence="1">
    <location>
        <begin position="102"/>
        <end position="249"/>
    </location>
</feature>
<dbReference type="InterPro" id="IPR016181">
    <property type="entry name" value="Acyl_CoA_acyltransferase"/>
</dbReference>
<gene>
    <name evidence="2" type="ORF">QO000_003583</name>
</gene>
<keyword evidence="3" id="KW-1185">Reference proteome</keyword>
<dbReference type="Gene3D" id="3.40.630.30">
    <property type="match status" value="1"/>
</dbReference>
<sequence>MKSFLTSKERDVDVKLLDGRPYYLAAENVENLETNDDLDLFISRLEELAVKERVQHVTITIDSSSAHVQKLKKKLFVIKSRSIEYSRVLKLENLSNNYNRAITFSSAEDVGITRFLDMWKNAMSSSLNVPSLYTIEEQYEGMKQEVGAQYKTSCYIVFNNGIPLGVVMPIIEPGTTEEGRLFYFGLLPNQRGKGLGTIVHRVGLHLLQQKGASYYIGSTGVDNKPMQQIFRNNDCRRSREVVTLIKSLQK</sequence>